<accession>A0A2I4ED29</accession>
<organism evidence="1 2">
    <name type="scientific">Juglans regia</name>
    <name type="common">English walnut</name>
    <dbReference type="NCBI Taxonomy" id="51240"/>
    <lineage>
        <taxon>Eukaryota</taxon>
        <taxon>Viridiplantae</taxon>
        <taxon>Streptophyta</taxon>
        <taxon>Embryophyta</taxon>
        <taxon>Tracheophyta</taxon>
        <taxon>Spermatophyta</taxon>
        <taxon>Magnoliopsida</taxon>
        <taxon>eudicotyledons</taxon>
        <taxon>Gunneridae</taxon>
        <taxon>Pentapetalae</taxon>
        <taxon>rosids</taxon>
        <taxon>fabids</taxon>
        <taxon>Fagales</taxon>
        <taxon>Juglandaceae</taxon>
        <taxon>Juglans</taxon>
    </lineage>
</organism>
<dbReference type="InterPro" id="IPR012337">
    <property type="entry name" value="RNaseH-like_sf"/>
</dbReference>
<dbReference type="AlphaFoldDB" id="A0A2I4ED29"/>
<protein>
    <submittedName>
        <fullName evidence="2">Uncharacterized protein LOC108988483</fullName>
    </submittedName>
</protein>
<dbReference type="Gene3D" id="3.30.420.10">
    <property type="entry name" value="Ribonuclease H-like superfamily/Ribonuclease H"/>
    <property type="match status" value="1"/>
</dbReference>
<dbReference type="GeneID" id="108988483"/>
<keyword evidence="1" id="KW-1185">Reference proteome</keyword>
<dbReference type="GO" id="GO:0004523">
    <property type="term" value="F:RNA-DNA hybrid ribonuclease activity"/>
    <property type="evidence" value="ECO:0007669"/>
    <property type="project" value="InterPro"/>
</dbReference>
<dbReference type="KEGG" id="jre:108988483"/>
<dbReference type="PANTHER" id="PTHR47074">
    <property type="entry name" value="BNAC02G40300D PROTEIN"/>
    <property type="match status" value="1"/>
</dbReference>
<dbReference type="Gramene" id="Jr13_20500_p1">
    <property type="protein sequence ID" value="cds.Jr13_20500_p1"/>
    <property type="gene ID" value="Jr13_20500"/>
</dbReference>
<sequence length="151" mass="16775">MRNKLSKESLELASVMCYQLWVRRNAFIKKAQVDLSFFKETQQNCLKSIEGTHGRGSTQRWKSPAWPYVKVNFDAAIEKVNGRMGMGVIIRDSEGRLLAVVTASKDHISSAAQAESAALHRVMDLCTELGLNKVCFEGDAKVVVDAVNSKN</sequence>
<evidence type="ECO:0000313" key="2">
    <source>
        <dbReference type="RefSeq" id="XP_018817301.1"/>
    </source>
</evidence>
<dbReference type="InterPro" id="IPR036397">
    <property type="entry name" value="RNaseH_sf"/>
</dbReference>
<dbReference type="OrthoDB" id="1751561at2759"/>
<dbReference type="Pfam" id="PF13456">
    <property type="entry name" value="RVT_3"/>
    <property type="match status" value="1"/>
</dbReference>
<dbReference type="InterPro" id="IPR052929">
    <property type="entry name" value="RNase_H-like_EbsB-rel"/>
</dbReference>
<dbReference type="RefSeq" id="XP_018817301.1">
    <property type="nucleotide sequence ID" value="XM_018961756.1"/>
</dbReference>
<dbReference type="SUPFAM" id="SSF53098">
    <property type="entry name" value="Ribonuclease H-like"/>
    <property type="match status" value="1"/>
</dbReference>
<dbReference type="PANTHER" id="PTHR47074:SF48">
    <property type="entry name" value="POLYNUCLEOTIDYL TRANSFERASE, RIBONUCLEASE H-LIKE SUPERFAMILY PROTEIN"/>
    <property type="match status" value="1"/>
</dbReference>
<dbReference type="GO" id="GO:0003676">
    <property type="term" value="F:nucleic acid binding"/>
    <property type="evidence" value="ECO:0007669"/>
    <property type="project" value="InterPro"/>
</dbReference>
<reference evidence="2" key="1">
    <citation type="submission" date="2025-08" db="UniProtKB">
        <authorList>
            <consortium name="RefSeq"/>
        </authorList>
    </citation>
    <scope>IDENTIFICATION</scope>
    <source>
        <tissue evidence="2">Leaves</tissue>
    </source>
</reference>
<name>A0A2I4ED29_JUGRE</name>
<proteinExistence type="predicted"/>
<gene>
    <name evidence="2" type="primary">LOC108988483</name>
</gene>
<dbReference type="Proteomes" id="UP000235220">
    <property type="component" value="Chromosome 13"/>
</dbReference>
<evidence type="ECO:0000313" key="1">
    <source>
        <dbReference type="Proteomes" id="UP000235220"/>
    </source>
</evidence>
<dbReference type="InterPro" id="IPR002156">
    <property type="entry name" value="RNaseH_domain"/>
</dbReference>